<feature type="transmembrane region" description="Helical" evidence="1">
    <location>
        <begin position="41"/>
        <end position="64"/>
    </location>
</feature>
<comment type="caution">
    <text evidence="2">The sequence shown here is derived from an EMBL/GenBank/DDBJ whole genome shotgun (WGS) entry which is preliminary data.</text>
</comment>
<feature type="transmembrane region" description="Helical" evidence="1">
    <location>
        <begin position="7"/>
        <end position="29"/>
    </location>
</feature>
<dbReference type="Proteomes" id="UP000318102">
    <property type="component" value="Unassembled WGS sequence"/>
</dbReference>
<feature type="transmembrane region" description="Helical" evidence="1">
    <location>
        <begin position="112"/>
        <end position="131"/>
    </location>
</feature>
<keyword evidence="3" id="KW-1185">Reference proteome</keyword>
<gene>
    <name evidence="2" type="ORF">FPZ44_19960</name>
</gene>
<accession>A0A559IL25</accession>
<keyword evidence="1" id="KW-1133">Transmembrane helix</keyword>
<evidence type="ECO:0000256" key="1">
    <source>
        <dbReference type="SAM" id="Phobius"/>
    </source>
</evidence>
<dbReference type="AlphaFoldDB" id="A0A559IL25"/>
<dbReference type="OrthoDB" id="2663180at2"/>
<evidence type="ECO:0000313" key="3">
    <source>
        <dbReference type="Proteomes" id="UP000318102"/>
    </source>
</evidence>
<protein>
    <submittedName>
        <fullName evidence="2">Uncharacterized protein</fullName>
    </submittedName>
</protein>
<feature type="transmembrane region" description="Helical" evidence="1">
    <location>
        <begin position="138"/>
        <end position="155"/>
    </location>
</feature>
<keyword evidence="1" id="KW-0472">Membrane</keyword>
<proteinExistence type="predicted"/>
<evidence type="ECO:0000313" key="2">
    <source>
        <dbReference type="EMBL" id="TVX88183.1"/>
    </source>
</evidence>
<sequence>MKRSDLFYIWAAVTGYLTGIIVYIASLWALYGETFNEINKLITWTAPAFFTVGLLLYSIAVAVLRSLNRYSFWLQTLLFVILGFIPVMLVPIMMGFLAFTTIWFVFSPEGMLFMLAYTSIALVCSYGFWVAHKRLSKKPFTIFSIVILALFIYATI</sequence>
<reference evidence="2 3" key="1">
    <citation type="submission" date="2019-07" db="EMBL/GenBank/DDBJ databases">
        <authorList>
            <person name="Kim J."/>
        </authorList>
    </citation>
    <scope>NUCLEOTIDE SEQUENCE [LARGE SCALE GENOMIC DNA]</scope>
    <source>
        <strain evidence="2 3">N4</strain>
    </source>
</reference>
<organism evidence="2 3">
    <name type="scientific">Paenibacillus agilis</name>
    <dbReference type="NCBI Taxonomy" id="3020863"/>
    <lineage>
        <taxon>Bacteria</taxon>
        <taxon>Bacillati</taxon>
        <taxon>Bacillota</taxon>
        <taxon>Bacilli</taxon>
        <taxon>Bacillales</taxon>
        <taxon>Paenibacillaceae</taxon>
        <taxon>Paenibacillus</taxon>
    </lineage>
</organism>
<name>A0A559IL25_9BACL</name>
<dbReference type="RefSeq" id="WP_144993176.1">
    <property type="nucleotide sequence ID" value="NZ_VNJK01000003.1"/>
</dbReference>
<keyword evidence="1" id="KW-0812">Transmembrane</keyword>
<dbReference type="EMBL" id="VNJK01000003">
    <property type="protein sequence ID" value="TVX88183.1"/>
    <property type="molecule type" value="Genomic_DNA"/>
</dbReference>
<feature type="transmembrane region" description="Helical" evidence="1">
    <location>
        <begin position="76"/>
        <end position="106"/>
    </location>
</feature>